<gene>
    <name evidence="3" type="ORF">NAEGRDRAFT_59394</name>
</gene>
<evidence type="ECO:0000256" key="2">
    <source>
        <dbReference type="SAM" id="MobiDB-lite"/>
    </source>
</evidence>
<proteinExistence type="predicted"/>
<feature type="compositionally biased region" description="Low complexity" evidence="2">
    <location>
        <begin position="1021"/>
        <end position="1048"/>
    </location>
</feature>
<feature type="region of interest" description="Disordered" evidence="2">
    <location>
        <begin position="989"/>
        <end position="1057"/>
    </location>
</feature>
<feature type="compositionally biased region" description="Polar residues" evidence="2">
    <location>
        <begin position="458"/>
        <end position="485"/>
    </location>
</feature>
<sequence>MQVSEQQVSVVLTHQPQSSSISEADNNNNNNTINNIDNNNNSNNNNNNIEEDNDNNNNIYMLSFNNSGLTPALPDPSPSPPLKSTVAVVGTSSQQQNMSKLYSSPPNNINNQLDYSPVRIRTINSATLPTNNNINNNNEDRSLMMTTTTSSSTAPPPPSSYQYPIPTRPTTTKSSSVNESNNMMEDNFPNTIESNVRTQEHSQQQTHYKSYHHNNEREGERASYYHHSYPSQNSIMMTNNHNIENWKGLKENSNNLSSAEIQKEQANLVYGTQYRQKNRSTQPPSSASYLGSVVEREERGDEEEEDYRVYHHQQQPQQQQYLRENYYPSHQGSSTTLPSTTSILLPSHEARNIQNYNNPSLQIINQKNTSTSSTSPSLNFATGSSSQQPLHGRRNSNYHLYDNNNYHQQHQYVERNNNNFPTTSLHQRTTPTTIAEYQVGAPSYSKQSSMQQQPFVIQPSMQPSSGIPSFHQVHSSSSATNSFHVPSNYQQHHHHQPPPPQHYQPLPPSSSSSSNYLNPPHQQQQQSSYSSPNSNQTNSSEPKLRVYNSTLKVPEGIFSYDNTTLTCEPHGFKPNDRRGAPQTTHSVYVSDVLVVTCDLVNMSNQPGVFQNCTARLVHLMGKNAKKKRKEGVSDQDDGLDSEDDDLDDGKKKKKKNKKKDQEDSLDGDFVTDFSQAGMLESFELLSEQPCQENVQKGKIVSSLKVPRVRGRDCKTKTGQIQVIRFKGTEREHIIAVSDLFWIRSRTRTEMEVRKFKKQQQQTPQQSLPSHQPPQQQPISVQSHETSNLSLHHHAQQLSHPPTIPSSSLNPPRENYHNPQWPNMPNIVQPNSPSTNEHAGLPPKKRRNNSPGGGNTPNTYRVPSNPAASIVHSSTGYFPSNNIQHQENGKVPNLHDSPSLSHHHHHVPYQPSRNEPTYHELLQRVHTLEEKLNRLESKLTRAGHLSPEFPMPPDSQTFSPFLPSSAIQPRPVEPPKTFAPFPIDVFIKDDKRGENPTLPSVVSSDSQPAIFNPKSPLPSFPFDPSDSFLKNSFSSPPAFTNPTSSSSSESGGGMKRER</sequence>
<feature type="region of interest" description="Disordered" evidence="2">
    <location>
        <begin position="1"/>
        <end position="62"/>
    </location>
</feature>
<reference evidence="3 4" key="1">
    <citation type="journal article" date="2010" name="Cell">
        <title>The genome of Naegleria gruberi illuminates early eukaryotic versatility.</title>
        <authorList>
            <person name="Fritz-Laylin L.K."/>
            <person name="Prochnik S.E."/>
            <person name="Ginger M.L."/>
            <person name="Dacks J.B."/>
            <person name="Carpenter M.L."/>
            <person name="Field M.C."/>
            <person name="Kuo A."/>
            <person name="Paredez A."/>
            <person name="Chapman J."/>
            <person name="Pham J."/>
            <person name="Shu S."/>
            <person name="Neupane R."/>
            <person name="Cipriano M."/>
            <person name="Mancuso J."/>
            <person name="Tu H."/>
            <person name="Salamov A."/>
            <person name="Lindquist E."/>
            <person name="Shapiro H."/>
            <person name="Lucas S."/>
            <person name="Grigoriev I.V."/>
            <person name="Cande W.Z."/>
            <person name="Fulton C."/>
            <person name="Rokhsar D.S."/>
            <person name="Dawson S.C."/>
        </authorList>
    </citation>
    <scope>NUCLEOTIDE SEQUENCE [LARGE SCALE GENOMIC DNA]</scope>
    <source>
        <strain evidence="3 4">NEG-M</strain>
    </source>
</reference>
<accession>D2VW95</accession>
<feature type="region of interest" description="Disordered" evidence="2">
    <location>
        <begin position="458"/>
        <end position="542"/>
    </location>
</feature>
<feature type="region of interest" description="Disordered" evidence="2">
    <location>
        <begin position="146"/>
        <end position="182"/>
    </location>
</feature>
<dbReference type="RefSeq" id="XP_002671534.1">
    <property type="nucleotide sequence ID" value="XM_002671488.1"/>
</dbReference>
<evidence type="ECO:0000313" key="4">
    <source>
        <dbReference type="Proteomes" id="UP000006671"/>
    </source>
</evidence>
<dbReference type="VEuPathDB" id="AmoebaDB:NAEGRDRAFT_59394"/>
<name>D2VW95_NAEGR</name>
<dbReference type="Proteomes" id="UP000006671">
    <property type="component" value="Unassembled WGS sequence"/>
</dbReference>
<feature type="region of interest" description="Disordered" evidence="2">
    <location>
        <begin position="623"/>
        <end position="668"/>
    </location>
</feature>
<feature type="compositionally biased region" description="Polar residues" evidence="2">
    <location>
        <begin position="1"/>
        <end position="17"/>
    </location>
</feature>
<keyword evidence="1" id="KW-0175">Coiled coil</keyword>
<protein>
    <submittedName>
        <fullName evidence="3">Predicted protein</fullName>
    </submittedName>
</protein>
<feature type="compositionally biased region" description="Acidic residues" evidence="2">
    <location>
        <begin position="633"/>
        <end position="647"/>
    </location>
</feature>
<feature type="region of interest" description="Disordered" evidence="2">
    <location>
        <begin position="367"/>
        <end position="401"/>
    </location>
</feature>
<feature type="region of interest" description="Disordered" evidence="2">
    <location>
        <begin position="944"/>
        <end position="975"/>
    </location>
</feature>
<dbReference type="InParanoid" id="D2VW95"/>
<feature type="compositionally biased region" description="Polar residues" evidence="2">
    <location>
        <begin position="274"/>
        <end position="289"/>
    </location>
</feature>
<dbReference type="KEGG" id="ngr:NAEGRDRAFT_59394"/>
<dbReference type="GeneID" id="8858633"/>
<dbReference type="EMBL" id="GG738904">
    <property type="protein sequence ID" value="EFC38790.1"/>
    <property type="molecule type" value="Genomic_DNA"/>
</dbReference>
<feature type="region of interest" description="Disordered" evidence="2">
    <location>
        <begin position="274"/>
        <end position="320"/>
    </location>
</feature>
<evidence type="ECO:0000256" key="1">
    <source>
        <dbReference type="SAM" id="Coils"/>
    </source>
</evidence>
<dbReference type="OMA" id="HITIFIE"/>
<feature type="compositionally biased region" description="Low complexity" evidence="2">
    <location>
        <begin position="18"/>
        <end position="48"/>
    </location>
</feature>
<feature type="compositionally biased region" description="Polar residues" evidence="2">
    <location>
        <begin position="996"/>
        <end position="1008"/>
    </location>
</feature>
<feature type="compositionally biased region" description="Pro residues" evidence="2">
    <location>
        <begin position="497"/>
        <end position="508"/>
    </location>
</feature>
<feature type="compositionally biased region" description="Low complexity" evidence="2">
    <location>
        <begin position="509"/>
        <end position="541"/>
    </location>
</feature>
<dbReference type="AlphaFoldDB" id="D2VW95"/>
<keyword evidence="4" id="KW-1185">Reference proteome</keyword>
<feature type="coiled-coil region" evidence="1">
    <location>
        <begin position="917"/>
        <end position="944"/>
    </location>
</feature>
<feature type="region of interest" description="Disordered" evidence="2">
    <location>
        <begin position="752"/>
        <end position="872"/>
    </location>
</feature>
<organism evidence="4">
    <name type="scientific">Naegleria gruberi</name>
    <name type="common">Amoeba</name>
    <dbReference type="NCBI Taxonomy" id="5762"/>
    <lineage>
        <taxon>Eukaryota</taxon>
        <taxon>Discoba</taxon>
        <taxon>Heterolobosea</taxon>
        <taxon>Tetramitia</taxon>
        <taxon>Eutetramitia</taxon>
        <taxon>Vahlkampfiidae</taxon>
        <taxon>Naegleria</taxon>
    </lineage>
</organism>
<feature type="compositionally biased region" description="Polar residues" evidence="2">
    <location>
        <begin position="816"/>
        <end position="836"/>
    </location>
</feature>
<feature type="compositionally biased region" description="Low complexity" evidence="2">
    <location>
        <begin position="758"/>
        <end position="769"/>
    </location>
</feature>
<evidence type="ECO:0000313" key="3">
    <source>
        <dbReference type="EMBL" id="EFC38790.1"/>
    </source>
</evidence>
<feature type="compositionally biased region" description="Polar residues" evidence="2">
    <location>
        <begin position="378"/>
        <end position="390"/>
    </location>
</feature>
<dbReference type="OrthoDB" id="10643264at2759"/>